<evidence type="ECO:0000256" key="5">
    <source>
        <dbReference type="ARBA" id="ARBA00023136"/>
    </source>
</evidence>
<dbReference type="InterPro" id="IPR050638">
    <property type="entry name" value="AA-Vitamin_Transporters"/>
</dbReference>
<dbReference type="EMBL" id="FWFX01000002">
    <property type="protein sequence ID" value="SLN23596.1"/>
    <property type="molecule type" value="Genomic_DNA"/>
</dbReference>
<dbReference type="PANTHER" id="PTHR32322:SF18">
    <property type="entry name" value="S-ADENOSYLMETHIONINE_S-ADENOSYLHOMOCYSTEINE TRANSPORTER"/>
    <property type="match status" value="1"/>
</dbReference>
<feature type="transmembrane region" description="Helical" evidence="6">
    <location>
        <begin position="271"/>
        <end position="290"/>
    </location>
</feature>
<evidence type="ECO:0000256" key="3">
    <source>
        <dbReference type="ARBA" id="ARBA00022692"/>
    </source>
</evidence>
<feature type="transmembrane region" description="Helical" evidence="6">
    <location>
        <begin position="177"/>
        <end position="199"/>
    </location>
</feature>
<dbReference type="AlphaFoldDB" id="A0A1X6YKK1"/>
<feature type="domain" description="EamA" evidence="7">
    <location>
        <begin position="16"/>
        <end position="163"/>
    </location>
</feature>
<reference evidence="8 9" key="1">
    <citation type="submission" date="2017-03" db="EMBL/GenBank/DDBJ databases">
        <authorList>
            <person name="Afonso C.L."/>
            <person name="Miller P.J."/>
            <person name="Scott M.A."/>
            <person name="Spackman E."/>
            <person name="Goraichik I."/>
            <person name="Dimitrov K.M."/>
            <person name="Suarez D.L."/>
            <person name="Swayne D.E."/>
        </authorList>
    </citation>
    <scope>NUCLEOTIDE SEQUENCE [LARGE SCALE GENOMIC DNA]</scope>
    <source>
        <strain evidence="8 9">CECT 7450</strain>
    </source>
</reference>
<keyword evidence="2" id="KW-1003">Cell membrane</keyword>
<gene>
    <name evidence="8" type="ORF">ROA7450_00944</name>
</gene>
<dbReference type="GO" id="GO:0005886">
    <property type="term" value="C:plasma membrane"/>
    <property type="evidence" value="ECO:0007669"/>
    <property type="project" value="UniProtKB-SubCell"/>
</dbReference>
<evidence type="ECO:0000256" key="2">
    <source>
        <dbReference type="ARBA" id="ARBA00022475"/>
    </source>
</evidence>
<feature type="domain" description="EamA" evidence="7">
    <location>
        <begin position="176"/>
        <end position="310"/>
    </location>
</feature>
<feature type="transmembrane region" description="Helical" evidence="6">
    <location>
        <begin position="91"/>
        <end position="113"/>
    </location>
</feature>
<keyword evidence="9" id="KW-1185">Reference proteome</keyword>
<dbReference type="SUPFAM" id="SSF103481">
    <property type="entry name" value="Multidrug resistance efflux transporter EmrE"/>
    <property type="match status" value="2"/>
</dbReference>
<keyword evidence="4 6" id="KW-1133">Transmembrane helix</keyword>
<evidence type="ECO:0000313" key="9">
    <source>
        <dbReference type="Proteomes" id="UP000193061"/>
    </source>
</evidence>
<feature type="transmembrane region" description="Helical" evidence="6">
    <location>
        <begin position="205"/>
        <end position="227"/>
    </location>
</feature>
<accession>A0A1X6YKK1</accession>
<keyword evidence="5 6" id="KW-0472">Membrane</keyword>
<feature type="transmembrane region" description="Helical" evidence="6">
    <location>
        <begin position="52"/>
        <end position="75"/>
    </location>
</feature>
<organism evidence="8 9">
    <name type="scientific">Roseovarius albus</name>
    <dbReference type="NCBI Taxonomy" id="1247867"/>
    <lineage>
        <taxon>Bacteria</taxon>
        <taxon>Pseudomonadati</taxon>
        <taxon>Pseudomonadota</taxon>
        <taxon>Alphaproteobacteria</taxon>
        <taxon>Rhodobacterales</taxon>
        <taxon>Roseobacteraceae</taxon>
        <taxon>Roseovarius</taxon>
    </lineage>
</organism>
<dbReference type="InterPro" id="IPR000620">
    <property type="entry name" value="EamA_dom"/>
</dbReference>
<dbReference type="OrthoDB" id="505666at2"/>
<feature type="transmembrane region" description="Helical" evidence="6">
    <location>
        <begin position="146"/>
        <end position="165"/>
    </location>
</feature>
<protein>
    <submittedName>
        <fullName evidence="8">EamA-like transporter family protein</fullName>
    </submittedName>
</protein>
<dbReference type="PANTHER" id="PTHR32322">
    <property type="entry name" value="INNER MEMBRANE TRANSPORTER"/>
    <property type="match status" value="1"/>
</dbReference>
<proteinExistence type="predicted"/>
<dbReference type="InterPro" id="IPR037185">
    <property type="entry name" value="EmrE-like"/>
</dbReference>
<feature type="transmembrane region" description="Helical" evidence="6">
    <location>
        <begin position="239"/>
        <end position="259"/>
    </location>
</feature>
<name>A0A1X6YKK1_9RHOB</name>
<comment type="subcellular location">
    <subcellularLocation>
        <location evidence="1">Cell membrane</location>
        <topology evidence="1">Multi-pass membrane protein</topology>
    </subcellularLocation>
</comment>
<feature type="transmembrane region" description="Helical" evidence="6">
    <location>
        <begin position="297"/>
        <end position="315"/>
    </location>
</feature>
<feature type="transmembrane region" description="Helical" evidence="6">
    <location>
        <begin position="12"/>
        <end position="31"/>
    </location>
</feature>
<evidence type="ECO:0000313" key="8">
    <source>
        <dbReference type="EMBL" id="SLN23596.1"/>
    </source>
</evidence>
<sequence length="342" mass="36879">MASVSDIPTPKATAWFGVTLAWVAVLIYASSNSIITLLTDIGRQNPVHGRNAITFCNLLFLGSLISLIPMVFFFWRDWTMENLRRLSKTDWMFLTTSAVLSSALTPGLFFFALEYTTVTNVVLIGRIDPPLFLLAAAFFLKEELDLWALAGGLIALVGAVLIIALKDGGASFSLGKGEVAAVLATLSFIASTLVTRIGLQGVPLGIFSIFRTVLGTIVYFTWAMYLFGPHHFQDLFAPVVLKWIWVYAIIVIIIGQFAWNLGLKHASAGDVALATSFSPLAAICIAMLLLGEDPGPGLIPGALVILAGIGVAQYGRRRRVLAEQQAAQKSLELEGSVNFKGA</sequence>
<evidence type="ECO:0000256" key="4">
    <source>
        <dbReference type="ARBA" id="ARBA00022989"/>
    </source>
</evidence>
<dbReference type="Proteomes" id="UP000193061">
    <property type="component" value="Unassembled WGS sequence"/>
</dbReference>
<evidence type="ECO:0000259" key="7">
    <source>
        <dbReference type="Pfam" id="PF00892"/>
    </source>
</evidence>
<evidence type="ECO:0000256" key="6">
    <source>
        <dbReference type="SAM" id="Phobius"/>
    </source>
</evidence>
<keyword evidence="3 6" id="KW-0812">Transmembrane</keyword>
<evidence type="ECO:0000256" key="1">
    <source>
        <dbReference type="ARBA" id="ARBA00004651"/>
    </source>
</evidence>
<dbReference type="Pfam" id="PF00892">
    <property type="entry name" value="EamA"/>
    <property type="match status" value="2"/>
</dbReference>